<keyword evidence="13" id="KW-1185">Reference proteome</keyword>
<feature type="coiled-coil region" evidence="9">
    <location>
        <begin position="289"/>
        <end position="326"/>
    </location>
</feature>
<dbReference type="EMBL" id="WSES01000004">
    <property type="protein sequence ID" value="MVW61136.1"/>
    <property type="molecule type" value="Genomic_DNA"/>
</dbReference>
<dbReference type="SUPFAM" id="SSF58104">
    <property type="entry name" value="Methyl-accepting chemotaxis protein (MCP) signaling domain"/>
    <property type="match status" value="1"/>
</dbReference>
<comment type="subcellular location">
    <subcellularLocation>
        <location evidence="1">Cell membrane</location>
        <topology evidence="1">Multi-pass membrane protein</topology>
    </subcellularLocation>
</comment>
<dbReference type="SMART" id="SM01049">
    <property type="entry name" value="Cache_2"/>
    <property type="match status" value="1"/>
</dbReference>
<evidence type="ECO:0000256" key="9">
    <source>
        <dbReference type="SAM" id="Coils"/>
    </source>
</evidence>
<dbReference type="InterPro" id="IPR033480">
    <property type="entry name" value="sCache_2"/>
</dbReference>
<reference evidence="12 13" key="1">
    <citation type="submission" date="2019-12" db="EMBL/GenBank/DDBJ databases">
        <authorList>
            <person name="Li C."/>
            <person name="Zhao J."/>
        </authorList>
    </citation>
    <scope>NUCLEOTIDE SEQUENCE [LARGE SCALE GENOMIC DNA]</scope>
    <source>
        <strain evidence="12 13">NEAU-DD11</strain>
    </source>
</reference>
<evidence type="ECO:0000313" key="12">
    <source>
        <dbReference type="EMBL" id="MVW61136.1"/>
    </source>
</evidence>
<evidence type="ECO:0000256" key="7">
    <source>
        <dbReference type="ARBA" id="ARBA00029447"/>
    </source>
</evidence>
<dbReference type="InterPro" id="IPR004090">
    <property type="entry name" value="Chemotax_Me-accpt_rcpt"/>
</dbReference>
<keyword evidence="9" id="KW-0175">Coiled coil</keyword>
<dbReference type="PRINTS" id="PR00260">
    <property type="entry name" value="CHEMTRNSDUCR"/>
</dbReference>
<feature type="transmembrane region" description="Helical" evidence="10">
    <location>
        <begin position="183"/>
        <end position="209"/>
    </location>
</feature>
<proteinExistence type="inferred from homology"/>
<keyword evidence="5 10" id="KW-1133">Transmembrane helix</keyword>
<dbReference type="CDD" id="cd11386">
    <property type="entry name" value="MCP_signal"/>
    <property type="match status" value="1"/>
</dbReference>
<dbReference type="Gene3D" id="3.30.450.20">
    <property type="entry name" value="PAS domain"/>
    <property type="match status" value="1"/>
</dbReference>
<dbReference type="Gene3D" id="1.10.287.950">
    <property type="entry name" value="Methyl-accepting chemotaxis protein"/>
    <property type="match status" value="1"/>
</dbReference>
<dbReference type="PANTHER" id="PTHR43531">
    <property type="entry name" value="PROTEIN ICFG"/>
    <property type="match status" value="1"/>
</dbReference>
<keyword evidence="6 10" id="KW-0472">Membrane</keyword>
<dbReference type="PROSITE" id="PS50111">
    <property type="entry name" value="CHEMOTAXIS_TRANSDUC_2"/>
    <property type="match status" value="1"/>
</dbReference>
<dbReference type="GO" id="GO:0005886">
    <property type="term" value="C:plasma membrane"/>
    <property type="evidence" value="ECO:0007669"/>
    <property type="project" value="UniProtKB-SubCell"/>
</dbReference>
<evidence type="ECO:0000256" key="8">
    <source>
        <dbReference type="PROSITE-ProRule" id="PRU00284"/>
    </source>
</evidence>
<organism evidence="12 13">
    <name type="scientific">Massilia cellulosiltytica</name>
    <dbReference type="NCBI Taxonomy" id="2683234"/>
    <lineage>
        <taxon>Bacteria</taxon>
        <taxon>Pseudomonadati</taxon>
        <taxon>Pseudomonadota</taxon>
        <taxon>Betaproteobacteria</taxon>
        <taxon>Burkholderiales</taxon>
        <taxon>Oxalobacteraceae</taxon>
        <taxon>Telluria group</taxon>
        <taxon>Massilia</taxon>
    </lineage>
</organism>
<dbReference type="Pfam" id="PF17200">
    <property type="entry name" value="sCache_2"/>
    <property type="match status" value="1"/>
</dbReference>
<keyword evidence="4 10" id="KW-0812">Transmembrane</keyword>
<keyword evidence="8" id="KW-0807">Transducer</keyword>
<dbReference type="Proteomes" id="UP000443353">
    <property type="component" value="Unassembled WGS sequence"/>
</dbReference>
<sequence length="540" mass="57126">MNMKITFRQKLFLPLLLSWICLLGVFTVNALQSRALRLEERKIQLSNASEMAVSIAKEYAAAATAGKMPVDEAKKQVLDRTRALRFGTSGYLTIYDDKTVLMHPIKPELVGTPLGQTADPEGHKPYVDGIAATQAGRGGFIEYLWAKPGSQKPEPKLTYVEPYAPWGWYFMTGLYIDDLDHAFYAQLIAAAGWLAVIGVLLNALVWMVVRSVERSIGGDPAEAVAVAQRIAAGDLGSDVPVRAGFDASLMAAMKRMRDALAGIVADVRSGTDLIATASREIASGNLDLSSRTEEQASSLEETAASMEELTSTVKNSAENAREASRLADSAAEVAGRGGAVVARVVDTMASINESSGKIVDIIGVIDGIAFQTNILALNAAVEAARAGEQGRGFAVVASEVRNLAQRSATAAREIKALIGDSVARVDDGAKLVEEAGATMQEIVASVNKVSTMIGAISSATREQGDGIEHINQAIAQMDQVTQQNASLVEEAAAASEAMQEQAAKLAQVVSVFRVDAAPVETRRAATAPAARARATRSLPA</sequence>
<dbReference type="InterPro" id="IPR004089">
    <property type="entry name" value="MCPsignal_dom"/>
</dbReference>
<dbReference type="GO" id="GO:0006935">
    <property type="term" value="P:chemotaxis"/>
    <property type="evidence" value="ECO:0007669"/>
    <property type="project" value="InterPro"/>
</dbReference>
<gene>
    <name evidence="12" type="ORF">GPY61_14480</name>
</gene>
<name>A0A7X3FZY5_9BURK</name>
<evidence type="ECO:0000259" key="11">
    <source>
        <dbReference type="PROSITE" id="PS50111"/>
    </source>
</evidence>
<keyword evidence="3" id="KW-0488">Methylation</keyword>
<evidence type="ECO:0000256" key="10">
    <source>
        <dbReference type="SAM" id="Phobius"/>
    </source>
</evidence>
<evidence type="ECO:0000256" key="2">
    <source>
        <dbReference type="ARBA" id="ARBA00022475"/>
    </source>
</evidence>
<dbReference type="SMART" id="SM00283">
    <property type="entry name" value="MA"/>
    <property type="match status" value="1"/>
</dbReference>
<evidence type="ECO:0000256" key="1">
    <source>
        <dbReference type="ARBA" id="ARBA00004651"/>
    </source>
</evidence>
<dbReference type="FunFam" id="1.10.287.950:FF:000001">
    <property type="entry name" value="Methyl-accepting chemotaxis sensory transducer"/>
    <property type="match status" value="1"/>
</dbReference>
<dbReference type="PANTHER" id="PTHR43531:SF14">
    <property type="entry name" value="METHYL-ACCEPTING CHEMOTAXIS PROTEIN I-RELATED"/>
    <property type="match status" value="1"/>
</dbReference>
<dbReference type="AlphaFoldDB" id="A0A7X3FZY5"/>
<dbReference type="GO" id="GO:0007165">
    <property type="term" value="P:signal transduction"/>
    <property type="evidence" value="ECO:0007669"/>
    <property type="project" value="UniProtKB-KW"/>
</dbReference>
<evidence type="ECO:0000256" key="6">
    <source>
        <dbReference type="ARBA" id="ARBA00023136"/>
    </source>
</evidence>
<feature type="coiled-coil region" evidence="9">
    <location>
        <begin position="470"/>
        <end position="508"/>
    </location>
</feature>
<dbReference type="GO" id="GO:0004888">
    <property type="term" value="F:transmembrane signaling receptor activity"/>
    <property type="evidence" value="ECO:0007669"/>
    <property type="project" value="InterPro"/>
</dbReference>
<protein>
    <submittedName>
        <fullName evidence="12">Methyl-accepting chemotaxis protein</fullName>
    </submittedName>
</protein>
<evidence type="ECO:0000313" key="13">
    <source>
        <dbReference type="Proteomes" id="UP000443353"/>
    </source>
</evidence>
<feature type="domain" description="Methyl-accepting transducer" evidence="11">
    <location>
        <begin position="270"/>
        <end position="499"/>
    </location>
</feature>
<evidence type="ECO:0000256" key="3">
    <source>
        <dbReference type="ARBA" id="ARBA00022481"/>
    </source>
</evidence>
<keyword evidence="2" id="KW-1003">Cell membrane</keyword>
<evidence type="ECO:0000256" key="5">
    <source>
        <dbReference type="ARBA" id="ARBA00022989"/>
    </source>
</evidence>
<dbReference type="Pfam" id="PF00015">
    <property type="entry name" value="MCPsignal"/>
    <property type="match status" value="1"/>
</dbReference>
<dbReference type="InterPro" id="IPR051310">
    <property type="entry name" value="MCP_chemotaxis"/>
</dbReference>
<comment type="caution">
    <text evidence="12">The sequence shown here is derived from an EMBL/GenBank/DDBJ whole genome shotgun (WGS) entry which is preliminary data.</text>
</comment>
<comment type="similarity">
    <text evidence="7">Belongs to the methyl-accepting chemotaxis (MCP) protein family.</text>
</comment>
<evidence type="ECO:0000256" key="4">
    <source>
        <dbReference type="ARBA" id="ARBA00022692"/>
    </source>
</evidence>
<accession>A0A7X3FZY5</accession>